<name>A0A9D2KBU4_9BACT</name>
<comment type="caution">
    <text evidence="1">The sequence shown here is derived from an EMBL/GenBank/DDBJ whole genome shotgun (WGS) entry which is preliminary data.</text>
</comment>
<gene>
    <name evidence="1" type="ORF">H9804_09335</name>
</gene>
<proteinExistence type="predicted"/>
<reference evidence="1" key="1">
    <citation type="journal article" date="2021" name="PeerJ">
        <title>Extensive microbial diversity within the chicken gut microbiome revealed by metagenomics and culture.</title>
        <authorList>
            <person name="Gilroy R."/>
            <person name="Ravi A."/>
            <person name="Getino M."/>
            <person name="Pursley I."/>
            <person name="Horton D.L."/>
            <person name="Alikhan N.F."/>
            <person name="Baker D."/>
            <person name="Gharbi K."/>
            <person name="Hall N."/>
            <person name="Watson M."/>
            <person name="Adriaenssens E.M."/>
            <person name="Foster-Nyarko E."/>
            <person name="Jarju S."/>
            <person name="Secka A."/>
            <person name="Antonio M."/>
            <person name="Oren A."/>
            <person name="Chaudhuri R.R."/>
            <person name="La Ragione R."/>
            <person name="Hildebrand F."/>
            <person name="Pallen M.J."/>
        </authorList>
    </citation>
    <scope>NUCLEOTIDE SEQUENCE</scope>
    <source>
        <strain evidence="1">ChiW4-1371</strain>
    </source>
</reference>
<dbReference type="AlphaFoldDB" id="A0A9D2KBU4"/>
<dbReference type="InterPro" id="IPR005046">
    <property type="entry name" value="DUF285"/>
</dbReference>
<evidence type="ECO:0000313" key="2">
    <source>
        <dbReference type="Proteomes" id="UP000824176"/>
    </source>
</evidence>
<dbReference type="Pfam" id="PF03382">
    <property type="entry name" value="DUF285"/>
    <property type="match status" value="1"/>
</dbReference>
<reference evidence="1" key="2">
    <citation type="submission" date="2021-04" db="EMBL/GenBank/DDBJ databases">
        <authorList>
            <person name="Gilroy R."/>
        </authorList>
    </citation>
    <scope>NUCLEOTIDE SEQUENCE</scope>
    <source>
        <strain evidence="1">ChiW4-1371</strain>
    </source>
</reference>
<dbReference type="NCBIfam" id="TIGR02167">
    <property type="entry name" value="Liste_lipo_26"/>
    <property type="match status" value="1"/>
</dbReference>
<protein>
    <submittedName>
        <fullName evidence="1">DUF285 domain-containing protein</fullName>
    </submittedName>
</protein>
<evidence type="ECO:0000313" key="1">
    <source>
        <dbReference type="EMBL" id="HIZ90140.1"/>
    </source>
</evidence>
<accession>A0A9D2KBU4</accession>
<organism evidence="1 2">
    <name type="scientific">Candidatus Mucispirillum faecigallinarum</name>
    <dbReference type="NCBI Taxonomy" id="2838699"/>
    <lineage>
        <taxon>Bacteria</taxon>
        <taxon>Pseudomonadati</taxon>
        <taxon>Deferribacterota</taxon>
        <taxon>Deferribacteres</taxon>
        <taxon>Deferribacterales</taxon>
        <taxon>Mucispirillaceae</taxon>
        <taxon>Mucispirillum</taxon>
    </lineage>
</organism>
<sequence>MKKSYILGLALSLLVLTLLGFYITQIIQPKYKPNTKEALILLVNNNRVKLGNIDTSKITDMSALFMESKRSDFSGIESWDVSNVKNMEKMFYGAKEFNQDISSWDVSNVENMRSMFSEAEKFN</sequence>
<dbReference type="Proteomes" id="UP000824176">
    <property type="component" value="Unassembled WGS sequence"/>
</dbReference>
<dbReference type="InterPro" id="IPR011889">
    <property type="entry name" value="Liste_lipo_26"/>
</dbReference>
<dbReference type="EMBL" id="DXAQ01000139">
    <property type="protein sequence ID" value="HIZ90140.1"/>
    <property type="molecule type" value="Genomic_DNA"/>
</dbReference>